<evidence type="ECO:0000256" key="1">
    <source>
        <dbReference type="SAM" id="MobiDB-lite"/>
    </source>
</evidence>
<keyword evidence="3" id="KW-1185">Reference proteome</keyword>
<dbReference type="GO" id="GO:0005319">
    <property type="term" value="F:lipid transporter activity"/>
    <property type="evidence" value="ECO:0007669"/>
    <property type="project" value="InterPro"/>
</dbReference>
<dbReference type="Proteomes" id="UP000298663">
    <property type="component" value="Unassembled WGS sequence"/>
</dbReference>
<organism evidence="2 3">
    <name type="scientific">Steinernema carpocapsae</name>
    <name type="common">Entomopathogenic nematode</name>
    <dbReference type="NCBI Taxonomy" id="34508"/>
    <lineage>
        <taxon>Eukaryota</taxon>
        <taxon>Metazoa</taxon>
        <taxon>Ecdysozoa</taxon>
        <taxon>Nematoda</taxon>
        <taxon>Chromadorea</taxon>
        <taxon>Rhabditida</taxon>
        <taxon>Tylenchina</taxon>
        <taxon>Panagrolaimomorpha</taxon>
        <taxon>Strongyloidoidea</taxon>
        <taxon>Steinernematidae</taxon>
        <taxon>Steinernema</taxon>
    </lineage>
</organism>
<name>A0A4U5NZY3_STECR</name>
<dbReference type="EMBL" id="AZBU02000003">
    <property type="protein sequence ID" value="TKR89218.1"/>
    <property type="molecule type" value="Genomic_DNA"/>
</dbReference>
<feature type="region of interest" description="Disordered" evidence="1">
    <location>
        <begin position="137"/>
        <end position="159"/>
    </location>
</feature>
<sequence>MPGSSDLHTIHRMVRNLMLQFKTHEEIFMCLSQLKVGIYHEEIQKLLSWNYVDESPIEPELLQALSLPFSVVHSDGLMVNEAPIKFDQRDTVWPMNVKRALLCLPGGEDQVRKKEDKYILSSGHLSSEMADLQCPSSTRLTAKSAPCSIDSRPELRPVS</sequence>
<evidence type="ECO:0000313" key="3">
    <source>
        <dbReference type="Proteomes" id="UP000298663"/>
    </source>
</evidence>
<evidence type="ECO:0000313" key="2">
    <source>
        <dbReference type="EMBL" id="TKR89218.1"/>
    </source>
</evidence>
<reference evidence="2 3" key="2">
    <citation type="journal article" date="2019" name="G3 (Bethesda)">
        <title>Hybrid Assembly of the Genome of the Entomopathogenic Nematode Steinernema carpocapsae Identifies the X-Chromosome.</title>
        <authorList>
            <person name="Serra L."/>
            <person name="Macchietto M."/>
            <person name="Macias-Munoz A."/>
            <person name="McGill C.J."/>
            <person name="Rodriguez I.M."/>
            <person name="Rodriguez B."/>
            <person name="Murad R."/>
            <person name="Mortazavi A."/>
        </authorList>
    </citation>
    <scope>NUCLEOTIDE SEQUENCE [LARGE SCALE GENOMIC DNA]</scope>
    <source>
        <strain evidence="2 3">ALL</strain>
    </source>
</reference>
<dbReference type="InterPro" id="IPR015816">
    <property type="entry name" value="Vitellinogen_b-sht_N"/>
</dbReference>
<dbReference type="Gene3D" id="2.30.230.10">
    <property type="entry name" value="Lipovitellin, beta-sheet shell regions, chain A"/>
    <property type="match status" value="1"/>
</dbReference>
<accession>A0A4U5NZY3</accession>
<reference evidence="2 3" key="1">
    <citation type="journal article" date="2015" name="Genome Biol.">
        <title>Comparative genomics of Steinernema reveals deeply conserved gene regulatory networks.</title>
        <authorList>
            <person name="Dillman A.R."/>
            <person name="Macchietto M."/>
            <person name="Porter C.F."/>
            <person name="Rogers A."/>
            <person name="Williams B."/>
            <person name="Antoshechkin I."/>
            <person name="Lee M.M."/>
            <person name="Goodwin Z."/>
            <person name="Lu X."/>
            <person name="Lewis E.E."/>
            <person name="Goodrich-Blair H."/>
            <person name="Stock S.P."/>
            <person name="Adams B.J."/>
            <person name="Sternberg P.W."/>
            <person name="Mortazavi A."/>
        </authorList>
    </citation>
    <scope>NUCLEOTIDE SEQUENCE [LARGE SCALE GENOMIC DNA]</scope>
    <source>
        <strain evidence="2 3">ALL</strain>
    </source>
</reference>
<comment type="caution">
    <text evidence="2">The sequence shown here is derived from an EMBL/GenBank/DDBJ whole genome shotgun (WGS) entry which is preliminary data.</text>
</comment>
<protein>
    <submittedName>
        <fullName evidence="2">Uncharacterized protein</fullName>
    </submittedName>
</protein>
<dbReference type="AlphaFoldDB" id="A0A4U5NZY3"/>
<gene>
    <name evidence="2" type="ORF">L596_013355</name>
</gene>
<proteinExistence type="predicted"/>
<dbReference type="SUPFAM" id="SSF56968">
    <property type="entry name" value="Lipovitellin-phosvitin complex, beta-sheet shell regions"/>
    <property type="match status" value="1"/>
</dbReference>
<dbReference type="InterPro" id="IPR015819">
    <property type="entry name" value="Lipid_transp_b-sht_shell"/>
</dbReference>